<dbReference type="Proteomes" id="UP000236634">
    <property type="component" value="Unassembled WGS sequence"/>
</dbReference>
<proteinExistence type="predicted"/>
<comment type="caution">
    <text evidence="1">The sequence shown here is derived from an EMBL/GenBank/DDBJ whole genome shotgun (WGS) entry which is preliminary data.</text>
</comment>
<accession>A0A2K0XPE8</accession>
<gene>
    <name evidence="1" type="ORF">BFS16_00540</name>
</gene>
<dbReference type="RefSeq" id="WP_103002359.1">
    <property type="nucleotide sequence ID" value="NZ_NBAX01000001.1"/>
</dbReference>
<organism evidence="1 2">
    <name type="scientific">Hoylesella timonensis</name>
    <dbReference type="NCBI Taxonomy" id="386414"/>
    <lineage>
        <taxon>Bacteria</taxon>
        <taxon>Pseudomonadati</taxon>
        <taxon>Bacteroidota</taxon>
        <taxon>Bacteroidia</taxon>
        <taxon>Bacteroidales</taxon>
        <taxon>Prevotellaceae</taxon>
        <taxon>Hoylesella</taxon>
    </lineage>
</organism>
<evidence type="ECO:0008006" key="3">
    <source>
        <dbReference type="Google" id="ProtNLM"/>
    </source>
</evidence>
<dbReference type="EMBL" id="NBAX01000001">
    <property type="protein sequence ID" value="PNP96406.1"/>
    <property type="molecule type" value="Genomic_DNA"/>
</dbReference>
<reference evidence="1 2" key="1">
    <citation type="submission" date="2017-03" db="EMBL/GenBank/DDBJ databases">
        <authorList>
            <person name="Afonso C.L."/>
            <person name="Miller P.J."/>
            <person name="Scott M.A."/>
            <person name="Spackman E."/>
            <person name="Goraichik I."/>
            <person name="Dimitrov K.M."/>
            <person name="Suarez D.L."/>
            <person name="Swayne D.E."/>
        </authorList>
    </citation>
    <scope>NUCLEOTIDE SEQUENCE [LARGE SCALE GENOMIC DNA]</scope>
    <source>
        <strain evidence="1 2">DNF00076</strain>
    </source>
</reference>
<sequence length="76" mass="8812">MTIAEFLEKYEAVVKFMDDNHILTHDVKFVPLFNKAKEMIARGEKVAYVTSVLSDEYKITDRTVYALIKRLGTDLK</sequence>
<evidence type="ECO:0000313" key="2">
    <source>
        <dbReference type="Proteomes" id="UP000236634"/>
    </source>
</evidence>
<protein>
    <recommendedName>
        <fullName evidence="3">Mor transcription activator domain-containing protein</fullName>
    </recommendedName>
</protein>
<evidence type="ECO:0000313" key="1">
    <source>
        <dbReference type="EMBL" id="PNP96406.1"/>
    </source>
</evidence>
<name>A0A2K0XPE8_9BACT</name>
<dbReference type="AlphaFoldDB" id="A0A2K0XPE8"/>